<evidence type="ECO:0000256" key="7">
    <source>
        <dbReference type="HAMAP-Rule" id="MF_00384"/>
    </source>
</evidence>
<evidence type="ECO:0000313" key="12">
    <source>
        <dbReference type="Proteomes" id="UP000308149"/>
    </source>
</evidence>
<dbReference type="UniPathway" id="UPA00050">
    <property type="reaction ID" value="UER00064"/>
</dbReference>
<dbReference type="Pfam" id="PF08544">
    <property type="entry name" value="GHMP_kinases_C"/>
    <property type="match status" value="1"/>
</dbReference>
<dbReference type="RefSeq" id="WP_139715250.1">
    <property type="nucleotide sequence ID" value="NZ_CP040871.1"/>
</dbReference>
<dbReference type="GO" id="GO:0005737">
    <property type="term" value="C:cytoplasm"/>
    <property type="evidence" value="ECO:0007669"/>
    <property type="project" value="UniProtKB-SubCell"/>
</dbReference>
<dbReference type="NCBIfam" id="TIGR00191">
    <property type="entry name" value="thrB"/>
    <property type="match status" value="1"/>
</dbReference>
<keyword evidence="5 7" id="KW-0418">Kinase</keyword>
<dbReference type="Proteomes" id="UP000308149">
    <property type="component" value="Chromosome"/>
</dbReference>
<dbReference type="InterPro" id="IPR014721">
    <property type="entry name" value="Ribsml_uS5_D2-typ_fold_subgr"/>
</dbReference>
<sequence length="307" mass="30997">MSRVVRAFSPGSVGNIGVGFDIIGHSIAGIGDIATVRRIDAPTVRIAAIRGAVTDLPLEAERNTGGMALISLREALALPYGFELEIDKGIPLGSGLGGSAASCVAALVAANALLDAPLSPEALYPHALTGEAVASGGKHGDNVGPMLLGGLVLATAERLTKIHVPADWHAAVVHPHAVLETKHARAALAGHYALGEFVAQSAQLAQVLLGCERGDASLVRAGLDDLLVEPRRAPLIAGFAAVKRAALDAGAMGASISGAGPSVFAWCEDETTARTAATAMARAFADAGFDSDAHLTPVAGPAARVLA</sequence>
<dbReference type="AlphaFoldDB" id="A0A5B7ZRC1"/>
<dbReference type="OrthoDB" id="9769912at2"/>
<dbReference type="GO" id="GO:0004413">
    <property type="term" value="F:homoserine kinase activity"/>
    <property type="evidence" value="ECO:0007669"/>
    <property type="project" value="UniProtKB-UniRule"/>
</dbReference>
<keyword evidence="6 7" id="KW-0067">ATP-binding</keyword>
<dbReference type="Gene3D" id="3.30.230.10">
    <property type="match status" value="1"/>
</dbReference>
<comment type="similarity">
    <text evidence="7">Belongs to the GHMP kinase family. Homoserine kinase subfamily.</text>
</comment>
<dbReference type="PRINTS" id="PR00958">
    <property type="entry name" value="HOMSERKINASE"/>
</dbReference>
<keyword evidence="1 7" id="KW-0028">Amino-acid biosynthesis</keyword>
<dbReference type="PANTHER" id="PTHR20861:SF1">
    <property type="entry name" value="HOMOSERINE KINASE"/>
    <property type="match status" value="1"/>
</dbReference>
<gene>
    <name evidence="7" type="primary">thrB</name>
    <name evidence="11" type="ORF">FHQ07_02815</name>
</gene>
<dbReference type="PANTHER" id="PTHR20861">
    <property type="entry name" value="HOMOSERINE/4-DIPHOSPHOCYTIDYL-2-C-METHYL-D-ERYTHRITOL KINASE"/>
    <property type="match status" value="1"/>
</dbReference>
<dbReference type="PIRSF" id="PIRSF000676">
    <property type="entry name" value="Homoser_kin"/>
    <property type="match status" value="1"/>
</dbReference>
<dbReference type="InterPro" id="IPR000870">
    <property type="entry name" value="Homoserine_kinase"/>
</dbReference>
<dbReference type="EMBL" id="CP040871">
    <property type="protein sequence ID" value="QDA56322.1"/>
    <property type="molecule type" value="Genomic_DNA"/>
</dbReference>
<evidence type="ECO:0000313" key="11">
    <source>
        <dbReference type="EMBL" id="QDA56322.1"/>
    </source>
</evidence>
<comment type="subcellular location">
    <subcellularLocation>
        <location evidence="7">Cytoplasm</location>
    </subcellularLocation>
</comment>
<keyword evidence="12" id="KW-1185">Reference proteome</keyword>
<dbReference type="InterPro" id="IPR020568">
    <property type="entry name" value="Ribosomal_Su5_D2-typ_SF"/>
</dbReference>
<feature type="domain" description="GHMP kinase N-terminal" evidence="9">
    <location>
        <begin position="71"/>
        <end position="150"/>
    </location>
</feature>
<evidence type="ECO:0000256" key="4">
    <source>
        <dbReference type="ARBA" id="ARBA00022741"/>
    </source>
</evidence>
<comment type="pathway">
    <text evidence="7">Amino-acid biosynthesis; L-threonine biosynthesis; L-threonine from L-aspartate: step 4/5.</text>
</comment>
<evidence type="ECO:0000259" key="10">
    <source>
        <dbReference type="Pfam" id="PF08544"/>
    </source>
</evidence>
<evidence type="ECO:0000259" key="9">
    <source>
        <dbReference type="Pfam" id="PF00288"/>
    </source>
</evidence>
<evidence type="ECO:0000256" key="6">
    <source>
        <dbReference type="ARBA" id="ARBA00022840"/>
    </source>
</evidence>
<evidence type="ECO:0000256" key="1">
    <source>
        <dbReference type="ARBA" id="ARBA00022605"/>
    </source>
</evidence>
<dbReference type="SUPFAM" id="SSF54211">
    <property type="entry name" value="Ribosomal protein S5 domain 2-like"/>
    <property type="match status" value="1"/>
</dbReference>
<keyword evidence="3 7" id="KW-0791">Threonine biosynthesis</keyword>
<dbReference type="KEGG" id="thes:FHQ07_02815"/>
<evidence type="ECO:0000256" key="2">
    <source>
        <dbReference type="ARBA" id="ARBA00022679"/>
    </source>
</evidence>
<dbReference type="EC" id="2.7.1.39" evidence="7 8"/>
<feature type="domain" description="GHMP kinase C-terminal" evidence="10">
    <location>
        <begin position="211"/>
        <end position="285"/>
    </location>
</feature>
<evidence type="ECO:0000256" key="5">
    <source>
        <dbReference type="ARBA" id="ARBA00022777"/>
    </source>
</evidence>
<dbReference type="NCBIfam" id="NF002288">
    <property type="entry name" value="PRK01212.1-4"/>
    <property type="match status" value="1"/>
</dbReference>
<evidence type="ECO:0000256" key="3">
    <source>
        <dbReference type="ARBA" id="ARBA00022697"/>
    </source>
</evidence>
<feature type="binding site" evidence="7">
    <location>
        <begin position="91"/>
        <end position="101"/>
    </location>
    <ligand>
        <name>ATP</name>
        <dbReference type="ChEBI" id="CHEBI:30616"/>
    </ligand>
</feature>
<comment type="catalytic activity">
    <reaction evidence="7">
        <text>L-homoserine + ATP = O-phospho-L-homoserine + ADP + H(+)</text>
        <dbReference type="Rhea" id="RHEA:13985"/>
        <dbReference type="ChEBI" id="CHEBI:15378"/>
        <dbReference type="ChEBI" id="CHEBI:30616"/>
        <dbReference type="ChEBI" id="CHEBI:57476"/>
        <dbReference type="ChEBI" id="CHEBI:57590"/>
        <dbReference type="ChEBI" id="CHEBI:456216"/>
        <dbReference type="EC" id="2.7.1.39"/>
    </reaction>
</comment>
<keyword evidence="4 7" id="KW-0547">Nucleotide-binding</keyword>
<dbReference type="SUPFAM" id="SSF55060">
    <property type="entry name" value="GHMP Kinase, C-terminal domain"/>
    <property type="match status" value="1"/>
</dbReference>
<reference evidence="11 12" key="1">
    <citation type="submission" date="2019-06" db="EMBL/GenBank/DDBJ databases">
        <title>Thermomonas aquatica sp. nov., isolated from an industrial wastewater treatment plant.</title>
        <authorList>
            <person name="Jeon J.H."/>
            <person name="Park D.-S."/>
        </authorList>
    </citation>
    <scope>NUCLEOTIDE SEQUENCE [LARGE SCALE GENOMIC DNA]</scope>
    <source>
        <strain evidence="11 12">SY21</strain>
    </source>
</reference>
<dbReference type="GO" id="GO:0005524">
    <property type="term" value="F:ATP binding"/>
    <property type="evidence" value="ECO:0007669"/>
    <property type="project" value="UniProtKB-UniRule"/>
</dbReference>
<evidence type="ECO:0000256" key="8">
    <source>
        <dbReference type="NCBIfam" id="TIGR00191"/>
    </source>
</evidence>
<name>A0A5B7ZRC1_9GAMM</name>
<keyword evidence="2 7" id="KW-0808">Transferase</keyword>
<dbReference type="InterPro" id="IPR006204">
    <property type="entry name" value="GHMP_kinase_N_dom"/>
</dbReference>
<dbReference type="InterPro" id="IPR036554">
    <property type="entry name" value="GHMP_kinase_C_sf"/>
</dbReference>
<protein>
    <recommendedName>
        <fullName evidence="7 8">Homoserine kinase</fullName>
        <shortName evidence="7">HK</shortName>
        <shortName evidence="7">HSK</shortName>
        <ecNumber evidence="7 8">2.7.1.39</ecNumber>
    </recommendedName>
</protein>
<comment type="function">
    <text evidence="7">Catalyzes the ATP-dependent phosphorylation of L-homoserine to L-homoserine phosphate.</text>
</comment>
<proteinExistence type="inferred from homology"/>
<organism evidence="11 12">
    <name type="scientific">Thermomonas aquatica</name>
    <dbReference type="NCBI Taxonomy" id="2202149"/>
    <lineage>
        <taxon>Bacteria</taxon>
        <taxon>Pseudomonadati</taxon>
        <taxon>Pseudomonadota</taxon>
        <taxon>Gammaproteobacteria</taxon>
        <taxon>Lysobacterales</taxon>
        <taxon>Lysobacteraceae</taxon>
        <taxon>Thermomonas</taxon>
    </lineage>
</organism>
<accession>A0A5B7ZRC1</accession>
<dbReference type="GO" id="GO:0009088">
    <property type="term" value="P:threonine biosynthetic process"/>
    <property type="evidence" value="ECO:0007669"/>
    <property type="project" value="UniProtKB-UniRule"/>
</dbReference>
<dbReference type="Pfam" id="PF00288">
    <property type="entry name" value="GHMP_kinases_N"/>
    <property type="match status" value="1"/>
</dbReference>
<dbReference type="InterPro" id="IPR013750">
    <property type="entry name" value="GHMP_kinase_C_dom"/>
</dbReference>
<dbReference type="HAMAP" id="MF_00384">
    <property type="entry name" value="Homoser_kinase"/>
    <property type="match status" value="1"/>
</dbReference>
<dbReference type="Gene3D" id="3.30.70.890">
    <property type="entry name" value="GHMP kinase, C-terminal domain"/>
    <property type="match status" value="1"/>
</dbReference>
<keyword evidence="7" id="KW-0963">Cytoplasm</keyword>